<reference evidence="2 3" key="1">
    <citation type="submission" date="2021-06" db="EMBL/GenBank/DDBJ databases">
        <title>Caerostris darwini draft genome.</title>
        <authorList>
            <person name="Kono N."/>
            <person name="Arakawa K."/>
        </authorList>
    </citation>
    <scope>NUCLEOTIDE SEQUENCE [LARGE SCALE GENOMIC DNA]</scope>
</reference>
<accession>A0AAV4TI99</accession>
<organism evidence="2 3">
    <name type="scientific">Caerostris darwini</name>
    <dbReference type="NCBI Taxonomy" id="1538125"/>
    <lineage>
        <taxon>Eukaryota</taxon>
        <taxon>Metazoa</taxon>
        <taxon>Ecdysozoa</taxon>
        <taxon>Arthropoda</taxon>
        <taxon>Chelicerata</taxon>
        <taxon>Arachnida</taxon>
        <taxon>Araneae</taxon>
        <taxon>Araneomorphae</taxon>
        <taxon>Entelegynae</taxon>
        <taxon>Araneoidea</taxon>
        <taxon>Araneidae</taxon>
        <taxon>Caerostris</taxon>
    </lineage>
</organism>
<evidence type="ECO:0000313" key="3">
    <source>
        <dbReference type="Proteomes" id="UP001054837"/>
    </source>
</evidence>
<evidence type="ECO:0000313" key="2">
    <source>
        <dbReference type="EMBL" id="GIY46343.1"/>
    </source>
</evidence>
<evidence type="ECO:0000256" key="1">
    <source>
        <dbReference type="SAM" id="MobiDB-lite"/>
    </source>
</evidence>
<comment type="caution">
    <text evidence="2">The sequence shown here is derived from an EMBL/GenBank/DDBJ whole genome shotgun (WGS) entry which is preliminary data.</text>
</comment>
<sequence length="80" mass="9047">MKTFCKQQQVRVGFPGPPVDLDSDRRPPALSPSADIENKNSFHIRIEQRCNSGWDTQVGIKVQKLISVEVLISRLFPDVL</sequence>
<feature type="region of interest" description="Disordered" evidence="1">
    <location>
        <begin position="12"/>
        <end position="34"/>
    </location>
</feature>
<dbReference type="Proteomes" id="UP001054837">
    <property type="component" value="Unassembled WGS sequence"/>
</dbReference>
<gene>
    <name evidence="2" type="ORF">CDAR_232691</name>
</gene>
<dbReference type="EMBL" id="BPLQ01009753">
    <property type="protein sequence ID" value="GIY46343.1"/>
    <property type="molecule type" value="Genomic_DNA"/>
</dbReference>
<name>A0AAV4TI99_9ARAC</name>
<dbReference type="AlphaFoldDB" id="A0AAV4TI99"/>
<proteinExistence type="predicted"/>
<protein>
    <submittedName>
        <fullName evidence="2">Uncharacterized protein</fullName>
    </submittedName>
</protein>
<keyword evidence="3" id="KW-1185">Reference proteome</keyword>